<reference evidence="1" key="1">
    <citation type="journal article" date="2021" name="Mol. Ecol. Resour.">
        <title>Apolygus lucorum genome provides insights into omnivorousness and mesophyll feeding.</title>
        <authorList>
            <person name="Liu Y."/>
            <person name="Liu H."/>
            <person name="Wang H."/>
            <person name="Huang T."/>
            <person name="Liu B."/>
            <person name="Yang B."/>
            <person name="Yin L."/>
            <person name="Li B."/>
            <person name="Zhang Y."/>
            <person name="Zhang S."/>
            <person name="Jiang F."/>
            <person name="Zhang X."/>
            <person name="Ren Y."/>
            <person name="Wang B."/>
            <person name="Wang S."/>
            <person name="Lu Y."/>
            <person name="Wu K."/>
            <person name="Fan W."/>
            <person name="Wang G."/>
        </authorList>
    </citation>
    <scope>NUCLEOTIDE SEQUENCE</scope>
    <source>
        <strain evidence="1">12Hb</strain>
    </source>
</reference>
<dbReference type="Proteomes" id="UP000466442">
    <property type="component" value="Unassembled WGS sequence"/>
</dbReference>
<name>A0A8S9XMQ2_APOLU</name>
<proteinExistence type="predicted"/>
<protein>
    <submittedName>
        <fullName evidence="1">Uncharacterized protein</fullName>
    </submittedName>
</protein>
<keyword evidence="2" id="KW-1185">Reference proteome</keyword>
<dbReference type="OrthoDB" id="7485820at2759"/>
<dbReference type="EMBL" id="WIXP02000006">
    <property type="protein sequence ID" value="KAF6209884.1"/>
    <property type="molecule type" value="Genomic_DNA"/>
</dbReference>
<gene>
    <name evidence="1" type="ORF">GE061_015638</name>
</gene>
<dbReference type="AlphaFoldDB" id="A0A8S9XMQ2"/>
<comment type="caution">
    <text evidence="1">The sequence shown here is derived from an EMBL/GenBank/DDBJ whole genome shotgun (WGS) entry which is preliminary data.</text>
</comment>
<organism evidence="1 2">
    <name type="scientific">Apolygus lucorum</name>
    <name type="common">Small green plant bug</name>
    <name type="synonym">Lygocoris lucorum</name>
    <dbReference type="NCBI Taxonomy" id="248454"/>
    <lineage>
        <taxon>Eukaryota</taxon>
        <taxon>Metazoa</taxon>
        <taxon>Ecdysozoa</taxon>
        <taxon>Arthropoda</taxon>
        <taxon>Hexapoda</taxon>
        <taxon>Insecta</taxon>
        <taxon>Pterygota</taxon>
        <taxon>Neoptera</taxon>
        <taxon>Paraneoptera</taxon>
        <taxon>Hemiptera</taxon>
        <taxon>Heteroptera</taxon>
        <taxon>Panheteroptera</taxon>
        <taxon>Cimicomorpha</taxon>
        <taxon>Miridae</taxon>
        <taxon>Mirini</taxon>
        <taxon>Apolygus</taxon>
    </lineage>
</organism>
<evidence type="ECO:0000313" key="2">
    <source>
        <dbReference type="Proteomes" id="UP000466442"/>
    </source>
</evidence>
<accession>A0A8S9XMQ2</accession>
<evidence type="ECO:0000313" key="1">
    <source>
        <dbReference type="EMBL" id="KAF6209884.1"/>
    </source>
</evidence>
<sequence>MSPSPGMLTRLNFLELADDDVPKRQLKLYALQVKRLKEEHECSKFKTLEERTNEIKQFCRICFGKTHESKNCRQNKPCFHCKKRRSHHRSLCPNLFVEGSKESLEKRSGEEAGLLAMNENVLMKTLTADLYNPDEESTRLATSVGVEEQKPLSSVVSFSPSPFSFIYWYKWPVLTPYGAQSSHLRSTNFYQRETGSIANLPPDIGVQADPETLIPPSEEEGKLVRVKVRWWGQDPEALALFHYYGTRLIFRRLPSDLLGFSRRLRSFEETSKKRLTKHEITQFVIAQVSAHRSSISIRNPTTHSFSSKTS</sequence>